<keyword evidence="14" id="KW-1185">Reference proteome</keyword>
<dbReference type="SUPFAM" id="SSF57850">
    <property type="entry name" value="RING/U-box"/>
    <property type="match status" value="1"/>
</dbReference>
<evidence type="ECO:0000256" key="8">
    <source>
        <dbReference type="PROSITE-ProRule" id="PRU00175"/>
    </source>
</evidence>
<feature type="region of interest" description="Disordered" evidence="9">
    <location>
        <begin position="322"/>
        <end position="399"/>
    </location>
</feature>
<evidence type="ECO:0000259" key="12">
    <source>
        <dbReference type="PROSITE" id="PS50089"/>
    </source>
</evidence>
<dbReference type="InParanoid" id="G4T4U6"/>
<evidence type="ECO:0000256" key="5">
    <source>
        <dbReference type="ARBA" id="ARBA00022833"/>
    </source>
</evidence>
<dbReference type="PANTHER" id="PTHR46539:SF1">
    <property type="entry name" value="E3 UBIQUITIN-PROTEIN LIGASE ATL42"/>
    <property type="match status" value="1"/>
</dbReference>
<dbReference type="GO" id="GO:0016020">
    <property type="term" value="C:membrane"/>
    <property type="evidence" value="ECO:0007669"/>
    <property type="project" value="UniProtKB-SubCell"/>
</dbReference>
<dbReference type="Proteomes" id="UP000007148">
    <property type="component" value="Unassembled WGS sequence"/>
</dbReference>
<keyword evidence="5" id="KW-0862">Zinc</keyword>
<dbReference type="OMA" id="CVINPEY"/>
<dbReference type="InterPro" id="IPR001841">
    <property type="entry name" value="Znf_RING"/>
</dbReference>
<dbReference type="InterPro" id="IPR013083">
    <property type="entry name" value="Znf_RING/FYVE/PHD"/>
</dbReference>
<evidence type="ECO:0000256" key="7">
    <source>
        <dbReference type="ARBA" id="ARBA00023136"/>
    </source>
</evidence>
<dbReference type="PROSITE" id="PS50089">
    <property type="entry name" value="ZF_RING_2"/>
    <property type="match status" value="1"/>
</dbReference>
<feature type="compositionally biased region" description="Polar residues" evidence="9">
    <location>
        <begin position="226"/>
        <end position="240"/>
    </location>
</feature>
<dbReference type="Gene3D" id="3.30.40.10">
    <property type="entry name" value="Zinc/RING finger domain, C3HC4 (zinc finger)"/>
    <property type="match status" value="1"/>
</dbReference>
<dbReference type="Pfam" id="PF13639">
    <property type="entry name" value="zf-RING_2"/>
    <property type="match status" value="1"/>
</dbReference>
<evidence type="ECO:0000313" key="14">
    <source>
        <dbReference type="Proteomes" id="UP000007148"/>
    </source>
</evidence>
<accession>G4T4U6</accession>
<evidence type="ECO:0000313" key="13">
    <source>
        <dbReference type="EMBL" id="CCA66343.1"/>
    </source>
</evidence>
<comment type="caution">
    <text evidence="13">The sequence shown here is derived from an EMBL/GenBank/DDBJ whole genome shotgun (WGS) entry which is preliminary data.</text>
</comment>
<feature type="chain" id="PRO_5003468453" description="RING-type domain-containing protein" evidence="11">
    <location>
        <begin position="23"/>
        <end position="529"/>
    </location>
</feature>
<keyword evidence="7 10" id="KW-0472">Membrane</keyword>
<evidence type="ECO:0000256" key="11">
    <source>
        <dbReference type="SAM" id="SignalP"/>
    </source>
</evidence>
<evidence type="ECO:0000256" key="6">
    <source>
        <dbReference type="ARBA" id="ARBA00022989"/>
    </source>
</evidence>
<feature type="region of interest" description="Disordered" evidence="9">
    <location>
        <begin position="217"/>
        <end position="240"/>
    </location>
</feature>
<keyword evidence="2 10" id="KW-0812">Transmembrane</keyword>
<comment type="subcellular location">
    <subcellularLocation>
        <location evidence="1">Membrane</location>
    </subcellularLocation>
</comment>
<dbReference type="eggNOG" id="KOG0800">
    <property type="taxonomic scope" value="Eukaryota"/>
</dbReference>
<evidence type="ECO:0000256" key="9">
    <source>
        <dbReference type="SAM" id="MobiDB-lite"/>
    </source>
</evidence>
<dbReference type="HOGENOM" id="CLU_008264_3_1_1"/>
<feature type="domain" description="RING-type" evidence="12">
    <location>
        <begin position="411"/>
        <end position="455"/>
    </location>
</feature>
<keyword evidence="11" id="KW-0732">Signal</keyword>
<protein>
    <recommendedName>
        <fullName evidence="12">RING-type domain-containing protein</fullName>
    </recommendedName>
</protein>
<feature type="region of interest" description="Disordered" evidence="9">
    <location>
        <begin position="468"/>
        <end position="529"/>
    </location>
</feature>
<feature type="compositionally biased region" description="Polar residues" evidence="9">
    <location>
        <begin position="388"/>
        <end position="399"/>
    </location>
</feature>
<proteinExistence type="predicted"/>
<dbReference type="STRING" id="1109443.G4T4U6"/>
<evidence type="ECO:0000256" key="4">
    <source>
        <dbReference type="ARBA" id="ARBA00022771"/>
    </source>
</evidence>
<name>G4T4U6_SERID</name>
<evidence type="ECO:0000256" key="2">
    <source>
        <dbReference type="ARBA" id="ARBA00022692"/>
    </source>
</evidence>
<dbReference type="GO" id="GO:0008270">
    <property type="term" value="F:zinc ion binding"/>
    <property type="evidence" value="ECO:0007669"/>
    <property type="project" value="UniProtKB-KW"/>
</dbReference>
<feature type="compositionally biased region" description="Polar residues" evidence="9">
    <location>
        <begin position="356"/>
        <end position="367"/>
    </location>
</feature>
<evidence type="ECO:0000256" key="3">
    <source>
        <dbReference type="ARBA" id="ARBA00022723"/>
    </source>
</evidence>
<reference evidence="13 14" key="1">
    <citation type="journal article" date="2011" name="PLoS Pathog.">
        <title>Endophytic Life Strategies Decoded by Genome and Transcriptome Analyses of the Mutualistic Root Symbiont Piriformospora indica.</title>
        <authorList>
            <person name="Zuccaro A."/>
            <person name="Lahrmann U."/>
            <person name="Guldener U."/>
            <person name="Langen G."/>
            <person name="Pfiffi S."/>
            <person name="Biedenkopf D."/>
            <person name="Wong P."/>
            <person name="Samans B."/>
            <person name="Grimm C."/>
            <person name="Basiewicz M."/>
            <person name="Murat C."/>
            <person name="Martin F."/>
            <person name="Kogel K.H."/>
        </authorList>
    </citation>
    <scope>NUCLEOTIDE SEQUENCE [LARGE SCALE GENOMIC DNA]</scope>
    <source>
        <strain evidence="13 14">DSM 11827</strain>
    </source>
</reference>
<keyword evidence="4 8" id="KW-0863">Zinc-finger</keyword>
<dbReference type="SMART" id="SM00184">
    <property type="entry name" value="RING"/>
    <property type="match status" value="1"/>
</dbReference>
<evidence type="ECO:0000256" key="1">
    <source>
        <dbReference type="ARBA" id="ARBA00004370"/>
    </source>
</evidence>
<dbReference type="AlphaFoldDB" id="G4T4U6"/>
<organism evidence="13 14">
    <name type="scientific">Serendipita indica (strain DSM 11827)</name>
    <name type="common">Root endophyte fungus</name>
    <name type="synonym">Piriformospora indica</name>
    <dbReference type="NCBI Taxonomy" id="1109443"/>
    <lineage>
        <taxon>Eukaryota</taxon>
        <taxon>Fungi</taxon>
        <taxon>Dikarya</taxon>
        <taxon>Basidiomycota</taxon>
        <taxon>Agaricomycotina</taxon>
        <taxon>Agaricomycetes</taxon>
        <taxon>Sebacinales</taxon>
        <taxon>Serendipitaceae</taxon>
        <taxon>Serendipita</taxon>
    </lineage>
</organism>
<feature type="transmembrane region" description="Helical" evidence="10">
    <location>
        <begin position="248"/>
        <end position="273"/>
    </location>
</feature>
<dbReference type="OrthoDB" id="8062037at2759"/>
<keyword evidence="6 10" id="KW-1133">Transmembrane helix</keyword>
<feature type="compositionally biased region" description="Basic and acidic residues" evidence="9">
    <location>
        <begin position="469"/>
        <end position="494"/>
    </location>
</feature>
<dbReference type="PANTHER" id="PTHR46539">
    <property type="entry name" value="E3 UBIQUITIN-PROTEIN LIGASE ATL42"/>
    <property type="match status" value="1"/>
</dbReference>
<evidence type="ECO:0000256" key="10">
    <source>
        <dbReference type="SAM" id="Phobius"/>
    </source>
</evidence>
<gene>
    <name evidence="13" type="ORF">PIIN_00029</name>
</gene>
<keyword evidence="3" id="KW-0479">Metal-binding</keyword>
<sequence length="529" mass="58612">MGRYSLAAQAICLLSSIHSALAYIPARAANISQGLGLDVHDNSKVTLTWNPSGTYETVVSYQQMGNNSQGISKGALIPIREEDFTNNDTTTTPWIALIGCDYNATNASMELDIFTMVRDRGARAALLYSNTSDGCLLNEGYRTGDFEQIFDIFTSKTAANSIIIQSQFRILEHKYTVWDPALLTANNQSVTSALYRNALNTSPYLVAALRAWNATGEESADDPSAVPTTVYNPSTTHDSEPSQSLAMIILYVIISLVSALFIIVIVSGAVRAFRHPERYGPRLYDPTLEGDEGQPQTRAAGLTRAILETFPVIKFGRTNDQMQNQSTRTYRQEMKKWSLENGEQPSRDLLQPAHGQPNSVFDASRQASPIRHSSEVANRAMRPHSTEMAPSTSDASDTQQLDPAAIGNQTCPICIVDFEEGDDVRVLPCEGKHRFHKDCVDPWLLELSSSCPICREDFHVLEEMAVAADGRDRERSESGHREEEDHVPPAEHHTSSRFTRYLRFANKRRRSQRSSQQPPDNAAVSPTPA</sequence>
<feature type="signal peptide" evidence="11">
    <location>
        <begin position="1"/>
        <end position="22"/>
    </location>
</feature>
<dbReference type="EMBL" id="CAFZ01000001">
    <property type="protein sequence ID" value="CCA66343.1"/>
    <property type="molecule type" value="Genomic_DNA"/>
</dbReference>
<dbReference type="CDD" id="cd16454">
    <property type="entry name" value="RING-H2_PA-TM-RING"/>
    <property type="match status" value="1"/>
</dbReference>